<name>A0A926DUV0_9FIRM</name>
<evidence type="ECO:0000259" key="1">
    <source>
        <dbReference type="Pfam" id="PF01636"/>
    </source>
</evidence>
<dbReference type="InterPro" id="IPR011009">
    <property type="entry name" value="Kinase-like_dom_sf"/>
</dbReference>
<keyword evidence="3" id="KW-1185">Reference proteome</keyword>
<comment type="caution">
    <text evidence="2">The sequence shown here is derived from an EMBL/GenBank/DDBJ whole genome shotgun (WGS) entry which is preliminary data.</text>
</comment>
<dbReference type="PANTHER" id="PTHR21064">
    <property type="entry name" value="AMINOGLYCOSIDE PHOSPHOTRANSFERASE DOMAIN-CONTAINING PROTEIN-RELATED"/>
    <property type="match status" value="1"/>
</dbReference>
<reference evidence="2" key="1">
    <citation type="submission" date="2020-08" db="EMBL/GenBank/DDBJ databases">
        <title>Genome public.</title>
        <authorList>
            <person name="Liu C."/>
            <person name="Sun Q."/>
        </authorList>
    </citation>
    <scope>NUCLEOTIDE SEQUENCE</scope>
    <source>
        <strain evidence="2">NSJ-32</strain>
    </source>
</reference>
<dbReference type="InterPro" id="IPR002575">
    <property type="entry name" value="Aminoglycoside_PTrfase"/>
</dbReference>
<dbReference type="AlphaFoldDB" id="A0A926DUV0"/>
<dbReference type="RefSeq" id="WP_177717225.1">
    <property type="nucleotide sequence ID" value="NZ_JACRSQ010000018.1"/>
</dbReference>
<organism evidence="2 3">
    <name type="scientific">Bianquea renquensis</name>
    <dbReference type="NCBI Taxonomy" id="2763661"/>
    <lineage>
        <taxon>Bacteria</taxon>
        <taxon>Bacillati</taxon>
        <taxon>Bacillota</taxon>
        <taxon>Clostridia</taxon>
        <taxon>Eubacteriales</taxon>
        <taxon>Bianqueaceae</taxon>
        <taxon>Bianquea</taxon>
    </lineage>
</organism>
<dbReference type="InterPro" id="IPR050249">
    <property type="entry name" value="Pseudomonas-type_ThrB"/>
</dbReference>
<feature type="domain" description="Aminoglycoside phosphotransferase" evidence="1">
    <location>
        <begin position="25"/>
        <end position="273"/>
    </location>
</feature>
<evidence type="ECO:0000313" key="2">
    <source>
        <dbReference type="EMBL" id="MBC8544242.1"/>
    </source>
</evidence>
<sequence>MTREERCKKVSEAVENIAFEGTCLEVRPYGSGHINDTFLVVTQKPDGATQKWILQRINHEIFTNPKELMDNISSVTAYLKKEIERNGGDPLRETLTIIPALDGGAYYCDSNGSYWRGYAFIQDATTYDMATPELFYESAVAFGHFQNMLAAYPAGSLHETIANFHNTPLRYEALEEAVAADVCGRVKEVAAEIAFWRERKEDTRLLLDRHASGALPLRVTHNDTKLNNVMIDTKTGKGICVIDLDTVMPGFSVNDFGDSIRFGASTAAEDEPDLDKVSMDLERFAMYTKGFLEGCAGRLTEEERRLLPAGARMMTMECGIRFLTDYLQGDTYFRVHRDRQNLDRCRTQMKLVADMETKWTAMQDIVGRY</sequence>
<dbReference type="Gene3D" id="3.90.1200.10">
    <property type="match status" value="1"/>
</dbReference>
<proteinExistence type="predicted"/>
<accession>A0A926DUV0</accession>
<dbReference type="SUPFAM" id="SSF56112">
    <property type="entry name" value="Protein kinase-like (PK-like)"/>
    <property type="match status" value="1"/>
</dbReference>
<protein>
    <submittedName>
        <fullName evidence="2">Aminoglycoside phosphotransferase family protein</fullName>
    </submittedName>
</protein>
<gene>
    <name evidence="2" type="ORF">H8730_11905</name>
</gene>
<dbReference type="Pfam" id="PF01636">
    <property type="entry name" value="APH"/>
    <property type="match status" value="1"/>
</dbReference>
<evidence type="ECO:0000313" key="3">
    <source>
        <dbReference type="Proteomes" id="UP000657006"/>
    </source>
</evidence>
<dbReference type="PANTHER" id="PTHR21064:SF5">
    <property type="entry name" value="SLR1880 PROTEIN"/>
    <property type="match status" value="1"/>
</dbReference>
<dbReference type="Proteomes" id="UP000657006">
    <property type="component" value="Unassembled WGS sequence"/>
</dbReference>
<dbReference type="EMBL" id="JACRSQ010000018">
    <property type="protein sequence ID" value="MBC8544242.1"/>
    <property type="molecule type" value="Genomic_DNA"/>
</dbReference>